<name>A0A9K3GQQ0_9EUKA</name>
<protein>
    <submittedName>
        <fullName evidence="1">Uncharacterized protein</fullName>
    </submittedName>
</protein>
<sequence length="164" mass="18025">MMQELTKSQEEASAEREVKWALNCVAGAILNRLKVVGGGLRLVCVPIGLTYAPAPTALSRLAYDLVERDDRVLPFYRKVAREAESKGHKWAGIDNMRLIGAFLVGRNPIYDPTVNASRLHTAIDGIEGIEGIEETDEGIREALRSVLDDPAIVEDPDYVACAFE</sequence>
<comment type="caution">
    <text evidence="1">The sequence shown here is derived from an EMBL/GenBank/DDBJ whole genome shotgun (WGS) entry which is preliminary data.</text>
</comment>
<dbReference type="AlphaFoldDB" id="A0A9K3GQQ0"/>
<evidence type="ECO:0000313" key="2">
    <source>
        <dbReference type="Proteomes" id="UP000265618"/>
    </source>
</evidence>
<gene>
    <name evidence="1" type="ORF">KIPB_014033</name>
</gene>
<accession>A0A9K3GQQ0</accession>
<evidence type="ECO:0000313" key="1">
    <source>
        <dbReference type="EMBL" id="GIQ91001.1"/>
    </source>
</evidence>
<organism evidence="1 2">
    <name type="scientific">Kipferlia bialata</name>
    <dbReference type="NCBI Taxonomy" id="797122"/>
    <lineage>
        <taxon>Eukaryota</taxon>
        <taxon>Metamonada</taxon>
        <taxon>Carpediemonas-like organisms</taxon>
        <taxon>Kipferlia</taxon>
    </lineage>
</organism>
<dbReference type="Proteomes" id="UP000265618">
    <property type="component" value="Unassembled WGS sequence"/>
</dbReference>
<dbReference type="EMBL" id="BDIP01006989">
    <property type="protein sequence ID" value="GIQ91001.1"/>
    <property type="molecule type" value="Genomic_DNA"/>
</dbReference>
<reference evidence="1 2" key="1">
    <citation type="journal article" date="2018" name="PLoS ONE">
        <title>The draft genome of Kipferlia bialata reveals reductive genome evolution in fornicate parasites.</title>
        <authorList>
            <person name="Tanifuji G."/>
            <person name="Takabayashi S."/>
            <person name="Kume K."/>
            <person name="Takagi M."/>
            <person name="Nakayama T."/>
            <person name="Kamikawa R."/>
            <person name="Inagaki Y."/>
            <person name="Hashimoto T."/>
        </authorList>
    </citation>
    <scope>NUCLEOTIDE SEQUENCE [LARGE SCALE GENOMIC DNA]</scope>
    <source>
        <strain evidence="1">NY0173</strain>
    </source>
</reference>
<proteinExistence type="predicted"/>
<keyword evidence="2" id="KW-1185">Reference proteome</keyword>